<dbReference type="InterPro" id="IPR020843">
    <property type="entry name" value="ER"/>
</dbReference>
<dbReference type="SMART" id="SM00829">
    <property type="entry name" value="PKS_ER"/>
    <property type="match status" value="1"/>
</dbReference>
<dbReference type="SUPFAM" id="SSF51735">
    <property type="entry name" value="NAD(P)-binding Rossmann-fold domains"/>
    <property type="match status" value="1"/>
</dbReference>
<dbReference type="EMBL" id="QCXQ01000002">
    <property type="protein sequence ID" value="PWG00374.1"/>
    <property type="molecule type" value="Genomic_DNA"/>
</dbReference>
<evidence type="ECO:0000313" key="5">
    <source>
        <dbReference type="EMBL" id="PWG00374.1"/>
    </source>
</evidence>
<feature type="domain" description="Enoyl reductase (ER)" evidence="4">
    <location>
        <begin position="10"/>
        <end position="310"/>
    </location>
</feature>
<dbReference type="InterPro" id="IPR013154">
    <property type="entry name" value="ADH-like_N"/>
</dbReference>
<evidence type="ECO:0000259" key="4">
    <source>
        <dbReference type="SMART" id="SM00829"/>
    </source>
</evidence>
<sequence length="314" mass="33496">MKAVGYTKTGDPSVLELIETPNLRAKRWELVVEVDSVGLNNFEQAQRNGSIPASDRTPAPTDTHPAVIGSDIVGKITEVGAGVTGFEVGQTIIGHTQRGYAEQAIVRQDDAVLLPPNLSPDLAAASITPGITAYNAVHYQAQVKINDVVVIRGAAGGVGSIALQLVHTIGAKVIAIVGRHSIDAVKRMGADDVIAYDDPNLDLTAYNQSADIVLNFAMNGAGGDQDVKFLRDGGRLVSVAMKEPLDGRAVEFQHIHPQPNHVMSSYKHVLDLMEAGKVTIKIGAKFPFTLQGFIDGHKLLDQKHDGRIVVTHSV</sequence>
<dbReference type="AlphaFoldDB" id="A0A2V1MZD0"/>
<evidence type="ECO:0000256" key="3">
    <source>
        <dbReference type="SAM" id="MobiDB-lite"/>
    </source>
</evidence>
<dbReference type="Proteomes" id="UP000245080">
    <property type="component" value="Unassembled WGS sequence"/>
</dbReference>
<keyword evidence="2" id="KW-0560">Oxidoreductase</keyword>
<dbReference type="RefSeq" id="WP_109250321.1">
    <property type="nucleotide sequence ID" value="NZ_QCXQ01000002.1"/>
</dbReference>
<evidence type="ECO:0000313" key="6">
    <source>
        <dbReference type="Proteomes" id="UP000245080"/>
    </source>
</evidence>
<feature type="region of interest" description="Disordered" evidence="3">
    <location>
        <begin position="45"/>
        <end position="66"/>
    </location>
</feature>
<protein>
    <submittedName>
        <fullName evidence="5">NADP-dependent oxidoreductase</fullName>
    </submittedName>
</protein>
<evidence type="ECO:0000256" key="1">
    <source>
        <dbReference type="ARBA" id="ARBA00022857"/>
    </source>
</evidence>
<keyword evidence="6" id="KW-1185">Reference proteome</keyword>
<dbReference type="CDD" id="cd05289">
    <property type="entry name" value="MDR_like_2"/>
    <property type="match status" value="1"/>
</dbReference>
<comment type="caution">
    <text evidence="5">The sequence shown here is derived from an EMBL/GenBank/DDBJ whole genome shotgun (WGS) entry which is preliminary data.</text>
</comment>
<dbReference type="PANTHER" id="PTHR48106">
    <property type="entry name" value="QUINONE OXIDOREDUCTASE PIG3-RELATED"/>
    <property type="match status" value="1"/>
</dbReference>
<proteinExistence type="predicted"/>
<dbReference type="Pfam" id="PF00107">
    <property type="entry name" value="ADH_zinc_N"/>
    <property type="match status" value="1"/>
</dbReference>
<dbReference type="SUPFAM" id="SSF50129">
    <property type="entry name" value="GroES-like"/>
    <property type="match status" value="1"/>
</dbReference>
<keyword evidence="1" id="KW-0521">NADP</keyword>
<dbReference type="Gene3D" id="3.40.50.720">
    <property type="entry name" value="NAD(P)-binding Rossmann-like Domain"/>
    <property type="match status" value="1"/>
</dbReference>
<dbReference type="InterPro" id="IPR013149">
    <property type="entry name" value="ADH-like_C"/>
</dbReference>
<dbReference type="InterPro" id="IPR011032">
    <property type="entry name" value="GroES-like_sf"/>
</dbReference>
<gene>
    <name evidence="5" type="ORF">DCM90_05445</name>
</gene>
<dbReference type="GO" id="GO:0016651">
    <property type="term" value="F:oxidoreductase activity, acting on NAD(P)H"/>
    <property type="evidence" value="ECO:0007669"/>
    <property type="project" value="TreeGrafter"/>
</dbReference>
<accession>A0A2V1MZD0</accession>
<evidence type="ECO:0000256" key="2">
    <source>
        <dbReference type="ARBA" id="ARBA00023002"/>
    </source>
</evidence>
<name>A0A2V1MZD0_9LACO</name>
<dbReference type="Pfam" id="PF08240">
    <property type="entry name" value="ADH_N"/>
    <property type="match status" value="1"/>
</dbReference>
<dbReference type="OrthoDB" id="9792162at2"/>
<reference evidence="5 6" key="1">
    <citation type="journal article" date="2018" name="Int. J. Syst. Evol. Microbiol.">
        <title>Lactobacillus bambusae sp. nov., isolated from a traditional fermented Ma-bamboo shoots of Taiwan.</title>
        <authorList>
            <person name="Wang L.-T."/>
        </authorList>
    </citation>
    <scope>NUCLEOTIDE SEQUENCE [LARGE SCALE GENOMIC DNA]</scope>
    <source>
        <strain evidence="5 6">BS-W1</strain>
    </source>
</reference>
<dbReference type="InterPro" id="IPR036291">
    <property type="entry name" value="NAD(P)-bd_dom_sf"/>
</dbReference>
<dbReference type="PANTHER" id="PTHR48106:SF17">
    <property type="entry name" value="ENOYL REDUCTASE (ER) DOMAIN-CONTAINING PROTEIN"/>
    <property type="match status" value="1"/>
</dbReference>
<dbReference type="GO" id="GO:0070402">
    <property type="term" value="F:NADPH binding"/>
    <property type="evidence" value="ECO:0007669"/>
    <property type="project" value="TreeGrafter"/>
</dbReference>
<dbReference type="Gene3D" id="3.90.180.10">
    <property type="entry name" value="Medium-chain alcohol dehydrogenases, catalytic domain"/>
    <property type="match status" value="1"/>
</dbReference>
<organism evidence="5 6">
    <name type="scientific">Levilactobacillus bambusae</name>
    <dbReference type="NCBI Taxonomy" id="2024736"/>
    <lineage>
        <taxon>Bacteria</taxon>
        <taxon>Bacillati</taxon>
        <taxon>Bacillota</taxon>
        <taxon>Bacilli</taxon>
        <taxon>Lactobacillales</taxon>
        <taxon>Lactobacillaceae</taxon>
        <taxon>Levilactobacillus</taxon>
    </lineage>
</organism>